<organism evidence="2 3">
    <name type="scientific">Catellatospora aurea</name>
    <dbReference type="NCBI Taxonomy" id="1337874"/>
    <lineage>
        <taxon>Bacteria</taxon>
        <taxon>Bacillati</taxon>
        <taxon>Actinomycetota</taxon>
        <taxon>Actinomycetes</taxon>
        <taxon>Micromonosporales</taxon>
        <taxon>Micromonosporaceae</taxon>
        <taxon>Catellatospora</taxon>
    </lineage>
</organism>
<comment type="caution">
    <text evidence="2">The sequence shown here is derived from an EMBL/GenBank/DDBJ whole genome shotgun (WGS) entry which is preliminary data.</text>
</comment>
<name>A0ABW2H774_9ACTN</name>
<proteinExistence type="predicted"/>
<protein>
    <submittedName>
        <fullName evidence="2">Uncharacterized protein</fullName>
    </submittedName>
</protein>
<evidence type="ECO:0000313" key="3">
    <source>
        <dbReference type="Proteomes" id="UP001596392"/>
    </source>
</evidence>
<gene>
    <name evidence="2" type="ORF">ACFQO7_35440</name>
</gene>
<keyword evidence="3" id="KW-1185">Reference proteome</keyword>
<reference evidence="3" key="1">
    <citation type="journal article" date="2019" name="Int. J. Syst. Evol. Microbiol.">
        <title>The Global Catalogue of Microorganisms (GCM) 10K type strain sequencing project: providing services to taxonomists for standard genome sequencing and annotation.</title>
        <authorList>
            <consortium name="The Broad Institute Genomics Platform"/>
            <consortium name="The Broad Institute Genome Sequencing Center for Infectious Disease"/>
            <person name="Wu L."/>
            <person name="Ma J."/>
        </authorList>
    </citation>
    <scope>NUCLEOTIDE SEQUENCE [LARGE SCALE GENOMIC DNA]</scope>
    <source>
        <strain evidence="3">CGMCC 1.9106</strain>
    </source>
</reference>
<sequence length="137" mass="14169">MEYGLGIMIAFPEELLKLRAELTNLPQLGAFPMPVRADTLARMGVDAGLLATMGISLDRDAFSIGLSLPGTGGSGIQVTGVNSSIVNAGSTSANMSHGGGARADASTTTYSDGHSELRTYSETGTMVEHYDSNGNKV</sequence>
<dbReference type="Proteomes" id="UP001596392">
    <property type="component" value="Unassembled WGS sequence"/>
</dbReference>
<feature type="region of interest" description="Disordered" evidence="1">
    <location>
        <begin position="92"/>
        <end position="113"/>
    </location>
</feature>
<dbReference type="EMBL" id="JBHTAC010000065">
    <property type="protein sequence ID" value="MFC7247788.1"/>
    <property type="molecule type" value="Genomic_DNA"/>
</dbReference>
<evidence type="ECO:0000256" key="1">
    <source>
        <dbReference type="SAM" id="MobiDB-lite"/>
    </source>
</evidence>
<accession>A0ABW2H774</accession>
<evidence type="ECO:0000313" key="2">
    <source>
        <dbReference type="EMBL" id="MFC7247788.1"/>
    </source>
</evidence>